<sequence length="298" mass="33196">MAQRREPAVPIFAKELSRAIESYVDEDRGEYSPTYLISDMGAKLSRVLVGGMLTTVENHGSEDEPNYRAQIADPTGSFYYVNANQQWQPEGAVDLSQLESTESVLCVGRVRSFTPEDGDKTYISISVESIRSVSENEVNQWALVACQNLFRRLSIVKEGIEKLGPREESGFDLSKQLYAIDEFPTGDYTELLYDALQTLAGAESITATPKTEEFSGSFETASDIEESPSEDQPTEKHEQSLLDKISSLDVDGEGIMYEMLVEVATELKMDTARLDETLDSLSEQGLIYQPSFNQFKVS</sequence>
<evidence type="ECO:0000256" key="1">
    <source>
        <dbReference type="SAM" id="MobiDB-lite"/>
    </source>
</evidence>
<dbReference type="Proteomes" id="UP000183815">
    <property type="component" value="Unassembled WGS sequence"/>
</dbReference>
<reference evidence="2 3" key="1">
    <citation type="submission" date="2016-08" db="EMBL/GenBank/DDBJ databases">
        <title>New Insights into Marine Group III Euryarchaeota, from dark to light.</title>
        <authorList>
            <person name="Haro-Moreno J.M."/>
            <person name="Rodriguez-Valera F."/>
            <person name="Lopez-Garcia P."/>
            <person name="Moreira D."/>
            <person name="Martin-Cuadrado A.B."/>
        </authorList>
    </citation>
    <scope>NUCLEOTIDE SEQUENCE [LARGE SCALE GENOMIC DNA]</scope>
    <source>
        <strain evidence="2">CG-Bathy1</strain>
    </source>
</reference>
<proteinExistence type="predicted"/>
<accession>A0A1J5TXK9</accession>
<evidence type="ECO:0008006" key="4">
    <source>
        <dbReference type="Google" id="ProtNLM"/>
    </source>
</evidence>
<name>A0A1J5TXK9_9ARCH</name>
<dbReference type="InterPro" id="IPR036388">
    <property type="entry name" value="WH-like_DNA-bd_sf"/>
</dbReference>
<protein>
    <recommendedName>
        <fullName evidence="4">OB domain-containing protein</fullName>
    </recommendedName>
</protein>
<dbReference type="Gene3D" id="1.10.10.10">
    <property type="entry name" value="Winged helix-like DNA-binding domain superfamily/Winged helix DNA-binding domain"/>
    <property type="match status" value="1"/>
</dbReference>
<organism evidence="2 3">
    <name type="scientific">Marine Group III euryarchaeote CG-Bathy1</name>
    <dbReference type="NCBI Taxonomy" id="1889001"/>
    <lineage>
        <taxon>Archaea</taxon>
        <taxon>Methanobacteriati</taxon>
        <taxon>Thermoplasmatota</taxon>
        <taxon>Thermoplasmata</taxon>
        <taxon>Candidatus Thermoprofundales</taxon>
    </lineage>
</organism>
<comment type="caution">
    <text evidence="2">The sequence shown here is derived from an EMBL/GenBank/DDBJ whole genome shotgun (WGS) entry which is preliminary data.</text>
</comment>
<gene>
    <name evidence="2" type="ORF">BEU04_04545</name>
</gene>
<dbReference type="AlphaFoldDB" id="A0A1J5TXK9"/>
<dbReference type="EMBL" id="MIYU01000007">
    <property type="protein sequence ID" value="OIR18540.1"/>
    <property type="molecule type" value="Genomic_DNA"/>
</dbReference>
<evidence type="ECO:0000313" key="3">
    <source>
        <dbReference type="Proteomes" id="UP000183815"/>
    </source>
</evidence>
<feature type="region of interest" description="Disordered" evidence="1">
    <location>
        <begin position="210"/>
        <end position="240"/>
    </location>
</feature>
<evidence type="ECO:0000313" key="2">
    <source>
        <dbReference type="EMBL" id="OIR18540.1"/>
    </source>
</evidence>